<evidence type="ECO:0000256" key="3">
    <source>
        <dbReference type="ARBA" id="ARBA00022723"/>
    </source>
</evidence>
<evidence type="ECO:0000256" key="7">
    <source>
        <dbReference type="ARBA" id="ARBA00022833"/>
    </source>
</evidence>
<dbReference type="InterPro" id="IPR042115">
    <property type="entry name" value="PriA_3primeBD_sf"/>
</dbReference>
<dbReference type="InterPro" id="IPR027417">
    <property type="entry name" value="P-loop_NTPase"/>
</dbReference>
<dbReference type="GO" id="GO:0008270">
    <property type="term" value="F:zinc ion binding"/>
    <property type="evidence" value="ECO:0007669"/>
    <property type="project" value="UniProtKB-UniRule"/>
</dbReference>
<feature type="binding site" evidence="12">
    <location>
        <position position="561"/>
    </location>
    <ligand>
        <name>Zn(2+)</name>
        <dbReference type="ChEBI" id="CHEBI:29105"/>
        <label>1</label>
    </ligand>
</feature>
<comment type="function">
    <text evidence="12">Initiates the restart of stalled replication forks, which reloads the replicative helicase on sites other than the origin of replication. Recognizes and binds to abandoned replication forks and remodels them to uncover a helicase loading site. Promotes assembly of the primosome at these replication forks.</text>
</comment>
<gene>
    <name evidence="12" type="primary">priA</name>
    <name evidence="15" type="ORF">SAMN05421543_10441</name>
</gene>
<keyword evidence="5 12" id="KW-0378">Hydrolase</keyword>
<keyword evidence="8 12" id="KW-0067">ATP-binding</keyword>
<dbReference type="NCBIfam" id="NF004066">
    <property type="entry name" value="PRK05580.1-3"/>
    <property type="match status" value="1"/>
</dbReference>
<evidence type="ECO:0000256" key="1">
    <source>
        <dbReference type="ARBA" id="ARBA00022515"/>
    </source>
</evidence>
<comment type="cofactor">
    <cofactor evidence="12">
        <name>Zn(2+)</name>
        <dbReference type="ChEBI" id="CHEBI:29105"/>
    </cofactor>
    <text evidence="12">Binds 2 zinc ions per subunit.</text>
</comment>
<evidence type="ECO:0000256" key="5">
    <source>
        <dbReference type="ARBA" id="ARBA00022801"/>
    </source>
</evidence>
<dbReference type="FunFam" id="3.40.50.300:FF:000489">
    <property type="entry name" value="Primosome assembly protein PriA"/>
    <property type="match status" value="1"/>
</dbReference>
<dbReference type="Pfam" id="PF18074">
    <property type="entry name" value="PriA_C"/>
    <property type="match status" value="1"/>
</dbReference>
<dbReference type="EC" id="5.6.2.4" evidence="12"/>
<dbReference type="GO" id="GO:0006310">
    <property type="term" value="P:DNA recombination"/>
    <property type="evidence" value="ECO:0007669"/>
    <property type="project" value="InterPro"/>
</dbReference>
<evidence type="ECO:0000256" key="8">
    <source>
        <dbReference type="ARBA" id="ARBA00022840"/>
    </source>
</evidence>
<dbReference type="CDD" id="cd17929">
    <property type="entry name" value="DEXHc_priA"/>
    <property type="match status" value="1"/>
</dbReference>
<feature type="binding site" evidence="12">
    <location>
        <position position="528"/>
    </location>
    <ligand>
        <name>Zn(2+)</name>
        <dbReference type="ChEBI" id="CHEBI:29105"/>
        <label>2</label>
    </ligand>
</feature>
<keyword evidence="16" id="KW-1185">Reference proteome</keyword>
<feature type="domain" description="Helicase C-terminal" evidence="14">
    <location>
        <begin position="556"/>
        <end position="724"/>
    </location>
</feature>
<dbReference type="InterPro" id="IPR040498">
    <property type="entry name" value="PriA_CRR"/>
</dbReference>
<feature type="binding site" evidence="12">
    <location>
        <position position="548"/>
    </location>
    <ligand>
        <name>Zn(2+)</name>
        <dbReference type="ChEBI" id="CHEBI:29105"/>
        <label>2</label>
    </ligand>
</feature>
<keyword evidence="10 12" id="KW-0413">Isomerase</keyword>
<evidence type="ECO:0000256" key="12">
    <source>
        <dbReference type="HAMAP-Rule" id="MF_00983"/>
    </source>
</evidence>
<dbReference type="SMART" id="SM00487">
    <property type="entry name" value="DEXDc"/>
    <property type="match status" value="1"/>
</dbReference>
<keyword evidence="9 12" id="KW-0238">DNA-binding</keyword>
<dbReference type="STRING" id="392015.SAMN05421543_10441"/>
<dbReference type="InterPro" id="IPR001650">
    <property type="entry name" value="Helicase_C-like"/>
</dbReference>
<evidence type="ECO:0000259" key="13">
    <source>
        <dbReference type="PROSITE" id="PS51192"/>
    </source>
</evidence>
<feature type="binding site" evidence="12">
    <location>
        <position position="531"/>
    </location>
    <ligand>
        <name>Zn(2+)</name>
        <dbReference type="ChEBI" id="CHEBI:29105"/>
        <label>2</label>
    </ligand>
</feature>
<dbReference type="PROSITE" id="PS51194">
    <property type="entry name" value="HELICASE_CTER"/>
    <property type="match status" value="1"/>
</dbReference>
<dbReference type="Pfam" id="PF00271">
    <property type="entry name" value="Helicase_C"/>
    <property type="match status" value="1"/>
</dbReference>
<dbReference type="GO" id="GO:0003677">
    <property type="term" value="F:DNA binding"/>
    <property type="evidence" value="ECO:0007669"/>
    <property type="project" value="UniProtKB-UniRule"/>
</dbReference>
<dbReference type="PANTHER" id="PTHR30580">
    <property type="entry name" value="PRIMOSOMAL PROTEIN N"/>
    <property type="match status" value="1"/>
</dbReference>
<evidence type="ECO:0000256" key="6">
    <source>
        <dbReference type="ARBA" id="ARBA00022806"/>
    </source>
</evidence>
<dbReference type="GO" id="GO:0006270">
    <property type="term" value="P:DNA replication initiation"/>
    <property type="evidence" value="ECO:0007669"/>
    <property type="project" value="TreeGrafter"/>
</dbReference>
<dbReference type="InterPro" id="IPR041236">
    <property type="entry name" value="PriA_C"/>
</dbReference>
<dbReference type="Proteomes" id="UP000183508">
    <property type="component" value="Unassembled WGS sequence"/>
</dbReference>
<dbReference type="CDD" id="cd18804">
    <property type="entry name" value="SF2_C_priA"/>
    <property type="match status" value="1"/>
</dbReference>
<dbReference type="GO" id="GO:0016887">
    <property type="term" value="F:ATP hydrolysis activity"/>
    <property type="evidence" value="ECO:0007669"/>
    <property type="project" value="RHEA"/>
</dbReference>
<dbReference type="SMART" id="SM00490">
    <property type="entry name" value="HELICc"/>
    <property type="match status" value="1"/>
</dbReference>
<dbReference type="PANTHER" id="PTHR30580:SF0">
    <property type="entry name" value="PRIMOSOMAL PROTEIN N"/>
    <property type="match status" value="1"/>
</dbReference>
<feature type="domain" description="Helicase ATP-binding" evidence="13">
    <location>
        <begin position="291"/>
        <end position="457"/>
    </location>
</feature>
<dbReference type="eggNOG" id="COG1198">
    <property type="taxonomic scope" value="Bacteria"/>
</dbReference>
<feature type="binding site" evidence="12">
    <location>
        <position position="519"/>
    </location>
    <ligand>
        <name>Zn(2+)</name>
        <dbReference type="ChEBI" id="CHEBI:29105"/>
        <label>1</label>
    </ligand>
</feature>
<dbReference type="SUPFAM" id="SSF52540">
    <property type="entry name" value="P-loop containing nucleoside triphosphate hydrolases"/>
    <property type="match status" value="1"/>
</dbReference>
<evidence type="ECO:0000259" key="14">
    <source>
        <dbReference type="PROSITE" id="PS51194"/>
    </source>
</evidence>
<dbReference type="GO" id="GO:0006269">
    <property type="term" value="P:DNA replication, synthesis of primer"/>
    <property type="evidence" value="ECO:0007669"/>
    <property type="project" value="UniProtKB-KW"/>
</dbReference>
<dbReference type="Pfam" id="PF00270">
    <property type="entry name" value="DEAD"/>
    <property type="match status" value="1"/>
</dbReference>
<feature type="binding site" evidence="12">
    <location>
        <position position="551"/>
    </location>
    <ligand>
        <name>Zn(2+)</name>
        <dbReference type="ChEBI" id="CHEBI:29105"/>
        <label>2</label>
    </ligand>
</feature>
<dbReference type="RefSeq" id="WP_074950176.1">
    <property type="nucleotide sequence ID" value="NZ_FPBV01000004.1"/>
</dbReference>
<evidence type="ECO:0000256" key="2">
    <source>
        <dbReference type="ARBA" id="ARBA00022705"/>
    </source>
</evidence>
<evidence type="ECO:0000313" key="15">
    <source>
        <dbReference type="EMBL" id="SFU56967.1"/>
    </source>
</evidence>
<dbReference type="OrthoDB" id="9759544at2"/>
<keyword evidence="3 12" id="KW-0479">Metal-binding</keyword>
<feature type="binding site" evidence="12">
    <location>
        <position position="522"/>
    </location>
    <ligand>
        <name>Zn(2+)</name>
        <dbReference type="ChEBI" id="CHEBI:29105"/>
        <label>1</label>
    </ligand>
</feature>
<dbReference type="InterPro" id="IPR011545">
    <property type="entry name" value="DEAD/DEAH_box_helicase_dom"/>
</dbReference>
<evidence type="ECO:0000313" key="16">
    <source>
        <dbReference type="Proteomes" id="UP000183508"/>
    </source>
</evidence>
<protein>
    <recommendedName>
        <fullName evidence="12">Replication restart protein PriA</fullName>
    </recommendedName>
    <alternativeName>
        <fullName evidence="12">ATP-dependent DNA helicase PriA</fullName>
        <ecNumber evidence="12">5.6.2.4</ecNumber>
    </alternativeName>
    <alternativeName>
        <fullName evidence="12">DNA 3'-5' helicase PriA</fullName>
    </alternativeName>
</protein>
<dbReference type="Pfam" id="PF17764">
    <property type="entry name" value="PriA_3primeBD"/>
    <property type="match status" value="1"/>
</dbReference>
<comment type="similarity">
    <text evidence="12">Belongs to the helicase family. PriA subfamily.</text>
</comment>
<keyword evidence="4 12" id="KW-0547">Nucleotide-binding</keyword>
<dbReference type="Gene3D" id="3.40.50.300">
    <property type="entry name" value="P-loop containing nucleotide triphosphate hydrolases"/>
    <property type="match status" value="2"/>
</dbReference>
<organism evidence="15 16">
    <name type="scientific">Alicyclobacillus macrosporangiidus</name>
    <dbReference type="NCBI Taxonomy" id="392015"/>
    <lineage>
        <taxon>Bacteria</taxon>
        <taxon>Bacillati</taxon>
        <taxon>Bacillota</taxon>
        <taxon>Bacilli</taxon>
        <taxon>Bacillales</taxon>
        <taxon>Alicyclobacillaceae</taxon>
        <taxon>Alicyclobacillus</taxon>
    </lineage>
</organism>
<accession>A0A1I7H8H3</accession>
<reference evidence="16" key="1">
    <citation type="submission" date="2016-10" db="EMBL/GenBank/DDBJ databases">
        <authorList>
            <person name="Varghese N."/>
        </authorList>
    </citation>
    <scope>NUCLEOTIDE SEQUENCE [LARGE SCALE GENOMIC DNA]</scope>
    <source>
        <strain evidence="16">DSM 17980</strain>
    </source>
</reference>
<name>A0A1I7H8H3_9BACL</name>
<dbReference type="GO" id="GO:0006302">
    <property type="term" value="P:double-strand break repair"/>
    <property type="evidence" value="ECO:0007669"/>
    <property type="project" value="InterPro"/>
</dbReference>
<dbReference type="InterPro" id="IPR014001">
    <property type="entry name" value="Helicase_ATP-bd"/>
</dbReference>
<sequence>MQVASVVVEIPARALDRRFDYRVPLEWEGRVAPGQRVYVTLGRRLCQAYVWSVADVDGPAARDLKPLLAVVDDTPLLTAELMDLVAWLGERYGASTQACLQAVVPAAFRLQPQRKYRVRPDFRGLPPDDLQPLWQALRREPLSYRQVLARHGPDAAIALERLLALGCIEEAAAGRDQVGARQIWFAVPTGSLETMRAAATERSRRAPRQARILEALAAAWAEAGCPPGGVPLTALSLRPSDEPVRALAAQGMVRLEAREVSRVPEAAAGRDERPAALTRWQAEAIRRLSARVVDERFSVHVLHGVTGSGKTEVYLQVMEACLAAGGGALVLVPEIALTPQMVQRFVGRFGPQVAVLHSGLSQGEKRDEWMRVRRGAARIVVGARSAVFAPVENLRLIIVDEEHEPSYKQEESPRYDAREVARWRMERCGGTLVLGSATPSLQAMHEVERGRADVIPMPQRTNGKPLPPVTVVDMREELRAGNRSLFSRALRQGLEEAVGSGRQAILFINRRGYAAFLLCRSCGETLDCPHCDISMTLHRGRDGAWLQCHYCGETASVPAVCPQCGEPALRPYGVGTQQVEQALREQWPTWRVMRMDVDTTRRKGAHQQAISRFADGDADVLVGTQMIAKGLDFPNVSFVGVVSADTMLAVPDYRAAERTFNLLTQVAGRAGRAEAEGKTVVQTYRPEHYAIQAAAHHDYAAFYRRERALREAFSYPPFCEITVFWAIHPEERLARSAAQRFERELRRRLGEDGVTVLPAVAAGVGRVEDKYRYQVVVKYSHWVHVREGVMAAFRTVDEKMHSAGGTCVLDVNAGRIG</sequence>
<evidence type="ECO:0000256" key="10">
    <source>
        <dbReference type="ARBA" id="ARBA00023235"/>
    </source>
</evidence>
<dbReference type="PROSITE" id="PS51192">
    <property type="entry name" value="HELICASE_ATP_BIND_1"/>
    <property type="match status" value="1"/>
</dbReference>
<comment type="catalytic activity">
    <reaction evidence="11 12">
        <text>ATP + H2O = ADP + phosphate + H(+)</text>
        <dbReference type="Rhea" id="RHEA:13065"/>
        <dbReference type="ChEBI" id="CHEBI:15377"/>
        <dbReference type="ChEBI" id="CHEBI:15378"/>
        <dbReference type="ChEBI" id="CHEBI:30616"/>
        <dbReference type="ChEBI" id="CHEBI:43474"/>
        <dbReference type="ChEBI" id="CHEBI:456216"/>
        <dbReference type="EC" id="5.6.2.4"/>
    </reaction>
</comment>
<dbReference type="Pfam" id="PF18319">
    <property type="entry name" value="Zn_ribbon_PriA"/>
    <property type="match status" value="1"/>
</dbReference>
<feature type="binding site" evidence="12">
    <location>
        <position position="564"/>
    </location>
    <ligand>
        <name>Zn(2+)</name>
        <dbReference type="ChEBI" id="CHEBI:29105"/>
        <label>1</label>
    </ligand>
</feature>
<evidence type="ECO:0000256" key="4">
    <source>
        <dbReference type="ARBA" id="ARBA00022741"/>
    </source>
</evidence>
<dbReference type="InterPro" id="IPR005259">
    <property type="entry name" value="PriA"/>
</dbReference>
<comment type="catalytic activity">
    <reaction evidence="12">
        <text>Couples ATP hydrolysis with the unwinding of duplex DNA by translocating in the 3'-5' direction.</text>
        <dbReference type="EC" id="5.6.2.4"/>
    </reaction>
</comment>
<evidence type="ECO:0000256" key="9">
    <source>
        <dbReference type="ARBA" id="ARBA00023125"/>
    </source>
</evidence>
<dbReference type="GO" id="GO:0005524">
    <property type="term" value="F:ATP binding"/>
    <property type="evidence" value="ECO:0007669"/>
    <property type="project" value="UniProtKB-UniRule"/>
</dbReference>
<proteinExistence type="inferred from homology"/>
<dbReference type="NCBIfam" id="TIGR00595">
    <property type="entry name" value="priA"/>
    <property type="match status" value="1"/>
</dbReference>
<keyword evidence="6 12" id="KW-0347">Helicase</keyword>
<dbReference type="GO" id="GO:1990077">
    <property type="term" value="C:primosome complex"/>
    <property type="evidence" value="ECO:0007669"/>
    <property type="project" value="UniProtKB-UniRule"/>
</dbReference>
<dbReference type="Gene3D" id="3.40.1440.60">
    <property type="entry name" value="PriA, 3(prime) DNA-binding domain"/>
    <property type="match status" value="1"/>
</dbReference>
<keyword evidence="1 12" id="KW-0639">Primosome</keyword>
<dbReference type="AlphaFoldDB" id="A0A1I7H8H3"/>
<keyword evidence="7 12" id="KW-0862">Zinc</keyword>
<dbReference type="GO" id="GO:0043138">
    <property type="term" value="F:3'-5' DNA helicase activity"/>
    <property type="evidence" value="ECO:0007669"/>
    <property type="project" value="UniProtKB-EC"/>
</dbReference>
<keyword evidence="2 12" id="KW-0235">DNA replication</keyword>
<dbReference type="EMBL" id="FPBV01000004">
    <property type="protein sequence ID" value="SFU56967.1"/>
    <property type="molecule type" value="Genomic_DNA"/>
</dbReference>
<dbReference type="InterPro" id="IPR041222">
    <property type="entry name" value="PriA_3primeBD"/>
</dbReference>
<evidence type="ECO:0000256" key="11">
    <source>
        <dbReference type="ARBA" id="ARBA00048988"/>
    </source>
</evidence>
<comment type="subunit">
    <text evidence="12">Component of the replication restart primosome.</text>
</comment>
<dbReference type="HAMAP" id="MF_00983">
    <property type="entry name" value="PriA"/>
    <property type="match status" value="1"/>
</dbReference>